<gene>
    <name evidence="1" type="ORF">I206_03260</name>
</gene>
<protein>
    <submittedName>
        <fullName evidence="1">Uncharacterized protein</fullName>
    </submittedName>
</protein>
<proteinExistence type="predicted"/>
<dbReference type="EMBL" id="KI894009">
    <property type="protein sequence ID" value="OCF51194.1"/>
    <property type="molecule type" value="Genomic_DNA"/>
</dbReference>
<sequence length="53" mass="5940">MKPPAPSSNNKRPTFHNLAWAFSDSTIMLVTLSMDRSVGSMIIAASQMYRYMS</sequence>
<reference evidence="1" key="1">
    <citation type="submission" date="2013-07" db="EMBL/GenBank/DDBJ databases">
        <title>The Genome Sequence of Cryptococcus pinus CBS10737.</title>
        <authorList>
            <consortium name="The Broad Institute Genome Sequencing Platform"/>
            <person name="Cuomo C."/>
            <person name="Litvintseva A."/>
            <person name="Chen Y."/>
            <person name="Heitman J."/>
            <person name="Sun S."/>
            <person name="Springer D."/>
            <person name="Dromer F."/>
            <person name="Young S.K."/>
            <person name="Zeng Q."/>
            <person name="Gargeya S."/>
            <person name="Fitzgerald M."/>
            <person name="Abouelleil A."/>
            <person name="Alvarado L."/>
            <person name="Berlin A.M."/>
            <person name="Chapman S.B."/>
            <person name="Dewar J."/>
            <person name="Goldberg J."/>
            <person name="Griggs A."/>
            <person name="Gujja S."/>
            <person name="Hansen M."/>
            <person name="Howarth C."/>
            <person name="Imamovic A."/>
            <person name="Larimer J."/>
            <person name="McCowan C."/>
            <person name="Murphy C."/>
            <person name="Pearson M."/>
            <person name="Priest M."/>
            <person name="Roberts A."/>
            <person name="Saif S."/>
            <person name="Shea T."/>
            <person name="Sykes S."/>
            <person name="Wortman J."/>
            <person name="Nusbaum C."/>
            <person name="Birren B."/>
        </authorList>
    </citation>
    <scope>NUCLEOTIDE SEQUENCE [LARGE SCALE GENOMIC DNA]</scope>
    <source>
        <strain evidence="1">CBS 10737</strain>
    </source>
</reference>
<accession>A0A1B9I6N0</accession>
<organism evidence="1">
    <name type="scientific">Kwoniella pini CBS 10737</name>
    <dbReference type="NCBI Taxonomy" id="1296096"/>
    <lineage>
        <taxon>Eukaryota</taxon>
        <taxon>Fungi</taxon>
        <taxon>Dikarya</taxon>
        <taxon>Basidiomycota</taxon>
        <taxon>Agaricomycotina</taxon>
        <taxon>Tremellomycetes</taxon>
        <taxon>Tremellales</taxon>
        <taxon>Cryptococcaceae</taxon>
        <taxon>Kwoniella</taxon>
    </lineage>
</organism>
<evidence type="ECO:0000313" key="1">
    <source>
        <dbReference type="EMBL" id="OCF51194.1"/>
    </source>
</evidence>
<dbReference type="AlphaFoldDB" id="A0A1B9I6N0"/>
<name>A0A1B9I6N0_9TREE</name>
<reference evidence="1" key="2">
    <citation type="submission" date="2016-07" db="EMBL/GenBank/DDBJ databases">
        <title>Evolution of pathogenesis and genome organization in the Tremellales.</title>
        <authorList>
            <person name="Cuomo C."/>
            <person name="Litvintseva A."/>
            <person name="Heitman J."/>
            <person name="Chen Y."/>
            <person name="Sun S."/>
            <person name="Springer D."/>
            <person name="Dromer F."/>
            <person name="Young S."/>
            <person name="Zeng Q."/>
            <person name="Chapman S."/>
            <person name="Gujja S."/>
            <person name="Saif S."/>
            <person name="Birren B."/>
        </authorList>
    </citation>
    <scope>NUCLEOTIDE SEQUENCE</scope>
    <source>
        <strain evidence="1">CBS 10737</strain>
    </source>
</reference>